<proteinExistence type="predicted"/>
<accession>A0A387BLQ5</accession>
<reference evidence="1 2" key="1">
    <citation type="submission" date="2018-09" db="EMBL/GenBank/DDBJ databases">
        <title>Genome sequencing of strain 2DFW10M-5.</title>
        <authorList>
            <person name="Heo J."/>
            <person name="Kim S.-J."/>
            <person name="Kwon S.-W."/>
        </authorList>
    </citation>
    <scope>NUCLEOTIDE SEQUENCE [LARGE SCALE GENOMIC DNA]</scope>
    <source>
        <strain evidence="1 2">2DFW10M-5</strain>
    </source>
</reference>
<dbReference type="KEGG" id="gry:D7I44_06995"/>
<evidence type="ECO:0000313" key="1">
    <source>
        <dbReference type="EMBL" id="AYG03302.1"/>
    </source>
</evidence>
<protein>
    <submittedName>
        <fullName evidence="1">Uncharacterized protein</fullName>
    </submittedName>
</protein>
<dbReference type="AlphaFoldDB" id="A0A387BLQ5"/>
<organism evidence="1 2">
    <name type="scientific">Gryllotalpicola protaetiae</name>
    <dbReference type="NCBI Taxonomy" id="2419771"/>
    <lineage>
        <taxon>Bacteria</taxon>
        <taxon>Bacillati</taxon>
        <taxon>Actinomycetota</taxon>
        <taxon>Actinomycetes</taxon>
        <taxon>Micrococcales</taxon>
        <taxon>Microbacteriaceae</taxon>
        <taxon>Gryllotalpicola</taxon>
    </lineage>
</organism>
<gene>
    <name evidence="1" type="ORF">D7I44_06995</name>
</gene>
<name>A0A387BLQ5_9MICO</name>
<sequence length="462" mass="48676">MSTTTTASAHRRRFGVLAAVAVGAMAVITAGLGGNGGTYALWNDTVNIGSGATITAGSPSLSVQGFEDLDHEYREGYLEAQATVTVTNDGNTRLHSFAVERSHSGAGALYNAVSTTFTPVDATGSSEWDTWLSDVTLAPGEHVVYTVRTTLAANDFAGLSALEMTTNVTVSAQAGTSWTASDSNAFTQTVTESPGPDVPTDDFNMRFMTDPAGNTPLPPAGVETYSIYVHWSWEVPNAHTRMTLVINDVALDPPGQGISDGYHASLSPWSIPGGPPAVNSPAVPIVIEVVADRGTASELVIARGTFWLQQTNSGFWFFPTDPAISSASGHGPESLAPTPEPDAEVAPNTIEEVELRVSDRGDGTLELSWQNPVEIPDDTSHTLYLNGQPTGDQTDTTNPVFILTPTRISAELWATENDAREVVVTIVPELTDGPGEPIAHTIIWVTTASNGTFTLHATNPAA</sequence>
<keyword evidence="2" id="KW-1185">Reference proteome</keyword>
<dbReference type="EMBL" id="CP032624">
    <property type="protein sequence ID" value="AYG03302.1"/>
    <property type="molecule type" value="Genomic_DNA"/>
</dbReference>
<dbReference type="Proteomes" id="UP000275069">
    <property type="component" value="Chromosome"/>
</dbReference>
<dbReference type="RefSeq" id="WP_120788834.1">
    <property type="nucleotide sequence ID" value="NZ_CP032624.1"/>
</dbReference>
<evidence type="ECO:0000313" key="2">
    <source>
        <dbReference type="Proteomes" id="UP000275069"/>
    </source>
</evidence>